<dbReference type="FunFam" id="3.90.260.10:FF:000001">
    <property type="entry name" value="Protein-glutamine gamma-glutamyltransferase 2"/>
    <property type="match status" value="1"/>
</dbReference>
<evidence type="ECO:0000256" key="4">
    <source>
        <dbReference type="ARBA" id="ARBA00022837"/>
    </source>
</evidence>
<feature type="domain" description="Transglutaminase-like" evidence="10">
    <location>
        <begin position="259"/>
        <end position="350"/>
    </location>
</feature>
<dbReference type="FunFam" id="2.60.40.10:FF:000090">
    <property type="entry name" value="Protein-glutamine gamma-glutamyltransferase 2"/>
    <property type="match status" value="1"/>
</dbReference>
<evidence type="ECO:0000256" key="6">
    <source>
        <dbReference type="ARBA" id="ARBA00024222"/>
    </source>
</evidence>
<comment type="cofactor">
    <cofactor evidence="9">
        <name>Ca(2+)</name>
        <dbReference type="ChEBI" id="CHEBI:29108"/>
    </cofactor>
    <text evidence="9">Binds 1 Ca(2+) ion per subunit.</text>
</comment>
<dbReference type="SUPFAM" id="SSF54001">
    <property type="entry name" value="Cysteine proteinases"/>
    <property type="match status" value="1"/>
</dbReference>
<evidence type="ECO:0000313" key="12">
    <source>
        <dbReference type="RefSeq" id="XP_018090674.2"/>
    </source>
</evidence>
<dbReference type="KEGG" id="xla:108701047"/>
<proteinExistence type="inferred from homology"/>
<dbReference type="Proteomes" id="UP000186698">
    <property type="component" value="Chromosome 9_10L"/>
</dbReference>
<dbReference type="InterPro" id="IPR002931">
    <property type="entry name" value="Transglutaminase-like"/>
</dbReference>
<dbReference type="InterPro" id="IPR023608">
    <property type="entry name" value="Transglutaminase_animal"/>
</dbReference>
<gene>
    <name evidence="12" type="primary">tgm3l.6.L</name>
</gene>
<dbReference type="GO" id="GO:0003810">
    <property type="term" value="F:protein-glutamine gamma-glutamyltransferase activity"/>
    <property type="evidence" value="ECO:0000318"/>
    <property type="project" value="GO_Central"/>
</dbReference>
<dbReference type="SUPFAM" id="SSF49309">
    <property type="entry name" value="Transglutaminase, two C-terminal domains"/>
    <property type="match status" value="2"/>
</dbReference>
<protein>
    <recommendedName>
        <fullName evidence="6">protein-glutamine gamma-glutamyltransferase</fullName>
        <ecNumber evidence="6">2.3.2.13</ecNumber>
    </recommendedName>
</protein>
<keyword evidence="4 9" id="KW-0106">Calcium</keyword>
<dbReference type="CTD" id="108701047"/>
<dbReference type="InterPro" id="IPR014756">
    <property type="entry name" value="Ig_E-set"/>
</dbReference>
<dbReference type="InterPro" id="IPR008958">
    <property type="entry name" value="Transglutaminase_C"/>
</dbReference>
<feature type="active site" evidence="8">
    <location>
        <position position="347"/>
    </location>
</feature>
<evidence type="ECO:0000256" key="7">
    <source>
        <dbReference type="ARBA" id="ARBA00051843"/>
    </source>
</evidence>
<keyword evidence="11" id="KW-1185">Reference proteome</keyword>
<feature type="active site" evidence="8">
    <location>
        <position position="267"/>
    </location>
</feature>
<evidence type="ECO:0000256" key="1">
    <source>
        <dbReference type="ARBA" id="ARBA00005968"/>
    </source>
</evidence>
<dbReference type="PANTHER" id="PTHR11590:SF36">
    <property type="entry name" value="PROTEIN-GLUTAMINE GAMMA-GLUTAMYLTRANSFERASE E"/>
    <property type="match status" value="1"/>
</dbReference>
<dbReference type="PROSITE" id="PS00547">
    <property type="entry name" value="TRANSGLUTAMINASES"/>
    <property type="match status" value="1"/>
</dbReference>
<dbReference type="InterPro" id="IPR036238">
    <property type="entry name" value="Transglutaminase_C_sf"/>
</dbReference>
<dbReference type="PANTHER" id="PTHR11590">
    <property type="entry name" value="PROTEIN-GLUTAMINE GAMMA-GLUTAMYLTRANSFERASE"/>
    <property type="match status" value="1"/>
</dbReference>
<evidence type="ECO:0000256" key="5">
    <source>
        <dbReference type="ARBA" id="ARBA00023315"/>
    </source>
</evidence>
<keyword evidence="5" id="KW-0012">Acyltransferase</keyword>
<dbReference type="Pfam" id="PF00868">
    <property type="entry name" value="Transglut_N"/>
    <property type="match status" value="1"/>
</dbReference>
<dbReference type="InterPro" id="IPR038765">
    <property type="entry name" value="Papain-like_cys_pep_sf"/>
</dbReference>
<dbReference type="OrthoDB" id="437511at2759"/>
<dbReference type="Gene3D" id="3.90.260.10">
    <property type="entry name" value="Transglutaminase-like"/>
    <property type="match status" value="1"/>
</dbReference>
<dbReference type="SUPFAM" id="SSF81296">
    <property type="entry name" value="E set domains"/>
    <property type="match status" value="1"/>
</dbReference>
<evidence type="ECO:0000256" key="2">
    <source>
        <dbReference type="ARBA" id="ARBA00022679"/>
    </source>
</evidence>
<feature type="binding site" evidence="9">
    <location>
        <position position="441"/>
    </location>
    <ligand>
        <name>Ca(2+)</name>
        <dbReference type="ChEBI" id="CHEBI:29108"/>
    </ligand>
</feature>
<feature type="active site" evidence="8">
    <location>
        <position position="324"/>
    </location>
</feature>
<name>A0A8J0TL47_XENLA</name>
<dbReference type="PIRSF" id="PIRSF000459">
    <property type="entry name" value="TGM_EBP42"/>
    <property type="match status" value="1"/>
</dbReference>
<evidence type="ECO:0000313" key="11">
    <source>
        <dbReference type="Proteomes" id="UP000186698"/>
    </source>
</evidence>
<organism evidence="11 12">
    <name type="scientific">Xenopus laevis</name>
    <name type="common">African clawed frog</name>
    <dbReference type="NCBI Taxonomy" id="8355"/>
    <lineage>
        <taxon>Eukaryota</taxon>
        <taxon>Metazoa</taxon>
        <taxon>Chordata</taxon>
        <taxon>Craniata</taxon>
        <taxon>Vertebrata</taxon>
        <taxon>Euteleostomi</taxon>
        <taxon>Amphibia</taxon>
        <taxon>Batrachia</taxon>
        <taxon>Anura</taxon>
        <taxon>Pipoidea</taxon>
        <taxon>Pipidae</taxon>
        <taxon>Xenopodinae</taxon>
        <taxon>Xenopus</taxon>
        <taxon>Xenopus</taxon>
    </lineage>
</organism>
<feature type="binding site" evidence="9">
    <location>
        <position position="387"/>
    </location>
    <ligand>
        <name>Ca(2+)</name>
        <dbReference type="ChEBI" id="CHEBI:29108"/>
    </ligand>
</feature>
<reference evidence="12" key="1">
    <citation type="submission" date="2025-08" db="UniProtKB">
        <authorList>
            <consortium name="RefSeq"/>
        </authorList>
    </citation>
    <scope>IDENTIFICATION</scope>
    <source>
        <strain evidence="12">J_2021</strain>
        <tissue evidence="12">Erythrocytes</tissue>
    </source>
</reference>
<evidence type="ECO:0000259" key="10">
    <source>
        <dbReference type="SMART" id="SM00460"/>
    </source>
</evidence>
<dbReference type="InterPro" id="IPR013783">
    <property type="entry name" value="Ig-like_fold"/>
</dbReference>
<accession>A0A8J0TL47</accession>
<dbReference type="GO" id="GO:0030216">
    <property type="term" value="P:keratinocyte differentiation"/>
    <property type="evidence" value="ECO:0000318"/>
    <property type="project" value="GO_Central"/>
</dbReference>
<evidence type="ECO:0000256" key="8">
    <source>
        <dbReference type="PIRSR" id="PIRSR000459-1"/>
    </source>
</evidence>
<sequence>MESLQLRSADLQQKRNAAAHNTSDFITETLIVRRAQTFAIELDFSRALADGDRLDLIVETGPYPTKDNNTKAVMQVSSSGTTTAWSATRGSTSGGTLQVIINIPVNAVIGRYQMTAQLTAGSTSSFPVGNFIVLFNPWASGDEVYMENDAHRREYVLNETGFIFLSSGRMTWDYGQFEEGIVDICLLLLDRSTEYRRDPVTALSKRWDPIYVGRVLSAMVNSNDDNGVVVGNWTGDFTGGETPTSWGGSGTILRRWSQSGPVKYGQCWVFAGVLCTVLRCLGLPARVITNIESAHDTNRNLVIEEYYDEDGISIKSPDSVWNFHAWDEVWFARRDLGSTYDGWQILDSTPQELSGGSYCLGPTSQRAVKLGDVNLNFDGAFLFSEVNADKKKYIKYKDGRTVLVHTDTTSVGQTISTKTVGSTSREDVTNDYKYPEGSSEERDVYFKAQRQLAESSTGIIALSAASSVKTAARAPKCAISCTFELIAQPQFGEDITIILNLKNGSSGNRNVKLNWTATSIVYNRTPFKEILKNSQAVYLAGNEEKAISLKILYTQYKDTITTDNMIRIVAVCHEENGGCFLVDKTINLKRPPLELKASEQATLNKKVTVDVVLNNPLPEGVTNCFMVIEGSGLIKHQRKILLPDLKAHEKIRTQVELIPYRTGPRRIIVNCSSDKFTGVKACLPINVVTA</sequence>
<evidence type="ECO:0000256" key="3">
    <source>
        <dbReference type="ARBA" id="ARBA00022723"/>
    </source>
</evidence>
<dbReference type="GeneID" id="108701047"/>
<dbReference type="Gene3D" id="2.60.40.10">
    <property type="entry name" value="Immunoglobulins"/>
    <property type="match status" value="3"/>
</dbReference>
<dbReference type="FunFam" id="2.60.40.10:FF:000171">
    <property type="entry name" value="protein-glutamine gamma-glutamyltransferase 6"/>
    <property type="match status" value="1"/>
</dbReference>
<dbReference type="InterPro" id="IPR013808">
    <property type="entry name" value="Transglutaminase_AS"/>
</dbReference>
<dbReference type="InterPro" id="IPR050779">
    <property type="entry name" value="Transglutaminase"/>
</dbReference>
<comment type="similarity">
    <text evidence="1">Belongs to the transglutaminase superfamily. Transglutaminase family.</text>
</comment>
<dbReference type="SMART" id="SM00460">
    <property type="entry name" value="TGc"/>
    <property type="match status" value="1"/>
</dbReference>
<keyword evidence="3 9" id="KW-0479">Metal-binding</keyword>
<feature type="binding site" evidence="9">
    <location>
        <position position="436"/>
    </location>
    <ligand>
        <name>Ca(2+)</name>
        <dbReference type="ChEBI" id="CHEBI:29108"/>
    </ligand>
</feature>
<dbReference type="AlphaFoldDB" id="A0A8J0TL47"/>
<dbReference type="InterPro" id="IPR036985">
    <property type="entry name" value="Transglutaminase-like_sf"/>
</dbReference>
<comment type="catalytic activity">
    <reaction evidence="7">
        <text>L-glutaminyl-[protein] + L-lysyl-[protein] = [protein]-L-lysyl-N(6)-5-L-glutamyl-[protein] + NH4(+)</text>
        <dbReference type="Rhea" id="RHEA:54816"/>
        <dbReference type="Rhea" id="RHEA-COMP:9752"/>
        <dbReference type="Rhea" id="RHEA-COMP:10207"/>
        <dbReference type="Rhea" id="RHEA-COMP:14005"/>
        <dbReference type="ChEBI" id="CHEBI:28938"/>
        <dbReference type="ChEBI" id="CHEBI:29969"/>
        <dbReference type="ChEBI" id="CHEBI:30011"/>
        <dbReference type="ChEBI" id="CHEBI:138370"/>
        <dbReference type="EC" id="2.3.2.13"/>
    </reaction>
</comment>
<dbReference type="FunFam" id="2.60.40.10:FF:000278">
    <property type="entry name" value="Protein-glutamine gamma-glutamyltransferase 2"/>
    <property type="match status" value="1"/>
</dbReference>
<dbReference type="Pfam" id="PF00927">
    <property type="entry name" value="Transglut_C"/>
    <property type="match status" value="2"/>
</dbReference>
<dbReference type="RefSeq" id="XP_018090674.2">
    <property type="nucleotide sequence ID" value="XM_018235185.2"/>
</dbReference>
<feature type="binding site" evidence="9">
    <location>
        <position position="389"/>
    </location>
    <ligand>
        <name>Ca(2+)</name>
        <dbReference type="ChEBI" id="CHEBI:29108"/>
    </ligand>
</feature>
<keyword evidence="2" id="KW-0808">Transferase</keyword>
<dbReference type="Pfam" id="PF01841">
    <property type="entry name" value="Transglut_core"/>
    <property type="match status" value="1"/>
</dbReference>
<evidence type="ECO:0000256" key="9">
    <source>
        <dbReference type="PIRSR" id="PIRSR000459-2"/>
    </source>
</evidence>
<dbReference type="InterPro" id="IPR001102">
    <property type="entry name" value="Transglutaminase_N"/>
</dbReference>
<dbReference type="EC" id="2.3.2.13" evidence="6"/>
<dbReference type="GO" id="GO:0046872">
    <property type="term" value="F:metal ion binding"/>
    <property type="evidence" value="ECO:0007669"/>
    <property type="project" value="UniProtKB-KW"/>
</dbReference>